<evidence type="ECO:0000256" key="4">
    <source>
        <dbReference type="ARBA" id="ARBA00022490"/>
    </source>
</evidence>
<evidence type="ECO:0000313" key="20">
    <source>
        <dbReference type="EMBL" id="RKS77829.1"/>
    </source>
</evidence>
<feature type="domain" description="TRNA-binding" evidence="17">
    <location>
        <begin position="41"/>
        <end position="153"/>
    </location>
</feature>
<dbReference type="PROSITE" id="PS50886">
    <property type="entry name" value="TRBD"/>
    <property type="match status" value="1"/>
</dbReference>
<dbReference type="FunFam" id="3.30.56.10:FF:000002">
    <property type="entry name" value="Phenylalanine--tRNA ligase beta subunit"/>
    <property type="match status" value="1"/>
</dbReference>
<dbReference type="InterPro" id="IPR012340">
    <property type="entry name" value="NA-bd_OB-fold"/>
</dbReference>
<evidence type="ECO:0000256" key="15">
    <source>
        <dbReference type="HAMAP-Rule" id="MF_00283"/>
    </source>
</evidence>
<dbReference type="HAMAP" id="MF_00283">
    <property type="entry name" value="Phe_tRNA_synth_beta1"/>
    <property type="match status" value="1"/>
</dbReference>
<feature type="binding site" evidence="15">
    <location>
        <position position="466"/>
    </location>
    <ligand>
        <name>Mg(2+)</name>
        <dbReference type="ChEBI" id="CHEBI:18420"/>
        <note>shared with alpha subunit</note>
    </ligand>
</feature>
<gene>
    <name evidence="15" type="primary">pheT</name>
    <name evidence="20" type="ORF">CLV35_1527</name>
</gene>
<evidence type="ECO:0000256" key="12">
    <source>
        <dbReference type="ARBA" id="ARBA00022917"/>
    </source>
</evidence>
<dbReference type="NCBIfam" id="TIGR00472">
    <property type="entry name" value="pheT_bact"/>
    <property type="match status" value="1"/>
</dbReference>
<evidence type="ECO:0000256" key="10">
    <source>
        <dbReference type="ARBA" id="ARBA00022842"/>
    </source>
</evidence>
<keyword evidence="12 15" id="KW-0648">Protein biosynthesis</keyword>
<dbReference type="Pfam" id="PF17759">
    <property type="entry name" value="tRNA_synthFbeta"/>
    <property type="match status" value="1"/>
</dbReference>
<dbReference type="SMART" id="SM00873">
    <property type="entry name" value="B3_4"/>
    <property type="match status" value="1"/>
</dbReference>
<dbReference type="InterPro" id="IPR005147">
    <property type="entry name" value="tRNA_synthase_B5-dom"/>
</dbReference>
<evidence type="ECO:0000259" key="19">
    <source>
        <dbReference type="PROSITE" id="PS51483"/>
    </source>
</evidence>
<dbReference type="InterPro" id="IPR009061">
    <property type="entry name" value="DNA-bd_dom_put_sf"/>
</dbReference>
<evidence type="ECO:0000256" key="16">
    <source>
        <dbReference type="PROSITE-ProRule" id="PRU00209"/>
    </source>
</evidence>
<dbReference type="AlphaFoldDB" id="A0A420XSV8"/>
<evidence type="ECO:0000313" key="21">
    <source>
        <dbReference type="Proteomes" id="UP000281955"/>
    </source>
</evidence>
<evidence type="ECO:0000256" key="3">
    <source>
        <dbReference type="ARBA" id="ARBA00011209"/>
    </source>
</evidence>
<comment type="cofactor">
    <cofactor evidence="15">
        <name>Mg(2+)</name>
        <dbReference type="ChEBI" id="CHEBI:18420"/>
    </cofactor>
    <text evidence="15">Binds 2 magnesium ions per tetramer.</text>
</comment>
<feature type="binding site" evidence="15">
    <location>
        <position position="457"/>
    </location>
    <ligand>
        <name>Mg(2+)</name>
        <dbReference type="ChEBI" id="CHEBI:18420"/>
        <note>shared with alpha subunit</note>
    </ligand>
</feature>
<dbReference type="EMBL" id="RBWV01000010">
    <property type="protein sequence ID" value="RKS77829.1"/>
    <property type="molecule type" value="Genomic_DNA"/>
</dbReference>
<dbReference type="Pfam" id="PF03147">
    <property type="entry name" value="FDX-ACB"/>
    <property type="match status" value="1"/>
</dbReference>
<dbReference type="Gene3D" id="2.40.50.140">
    <property type="entry name" value="Nucleic acid-binding proteins"/>
    <property type="match status" value="1"/>
</dbReference>
<dbReference type="OrthoDB" id="9805455at2"/>
<keyword evidence="13 15" id="KW-0030">Aminoacyl-tRNA synthetase</keyword>
<feature type="domain" description="B5" evidence="19">
    <location>
        <begin position="404"/>
        <end position="479"/>
    </location>
</feature>
<dbReference type="InterPro" id="IPR041616">
    <property type="entry name" value="PheRS_beta_core"/>
</dbReference>
<dbReference type="SMART" id="SM00896">
    <property type="entry name" value="FDX-ACB"/>
    <property type="match status" value="1"/>
</dbReference>
<dbReference type="InterPro" id="IPR045060">
    <property type="entry name" value="Phe-tRNA-ligase_IIc_bsu"/>
</dbReference>
<evidence type="ECO:0000256" key="2">
    <source>
        <dbReference type="ARBA" id="ARBA00008653"/>
    </source>
</evidence>
<comment type="caution">
    <text evidence="20">The sequence shown here is derived from an EMBL/GenBank/DDBJ whole genome shotgun (WGS) entry which is preliminary data.</text>
</comment>
<comment type="subunit">
    <text evidence="3 15">Tetramer of two alpha and two beta subunits.</text>
</comment>
<dbReference type="PANTHER" id="PTHR10947:SF0">
    <property type="entry name" value="PHENYLALANINE--TRNA LIGASE BETA SUBUNIT"/>
    <property type="match status" value="1"/>
</dbReference>
<dbReference type="FunFam" id="3.50.40.10:FF:000001">
    <property type="entry name" value="Phenylalanine--tRNA ligase beta subunit"/>
    <property type="match status" value="1"/>
</dbReference>
<keyword evidence="9 15" id="KW-0067">ATP-binding</keyword>
<dbReference type="EC" id="6.1.1.20" evidence="15"/>
<organism evidence="20 21">
    <name type="scientific">Motilibacter peucedani</name>
    <dbReference type="NCBI Taxonomy" id="598650"/>
    <lineage>
        <taxon>Bacteria</taxon>
        <taxon>Bacillati</taxon>
        <taxon>Actinomycetota</taxon>
        <taxon>Actinomycetes</taxon>
        <taxon>Motilibacterales</taxon>
        <taxon>Motilibacteraceae</taxon>
        <taxon>Motilibacter</taxon>
    </lineage>
</organism>
<feature type="domain" description="FDX-ACB" evidence="18">
    <location>
        <begin position="732"/>
        <end position="825"/>
    </location>
</feature>
<dbReference type="SUPFAM" id="SSF46955">
    <property type="entry name" value="Putative DNA-binding domain"/>
    <property type="match status" value="1"/>
</dbReference>
<dbReference type="GO" id="GO:0009328">
    <property type="term" value="C:phenylalanine-tRNA ligase complex"/>
    <property type="evidence" value="ECO:0007669"/>
    <property type="project" value="TreeGrafter"/>
</dbReference>
<keyword evidence="10 15" id="KW-0460">Magnesium</keyword>
<keyword evidence="7 15" id="KW-0479">Metal-binding</keyword>
<evidence type="ECO:0000256" key="14">
    <source>
        <dbReference type="ARBA" id="ARBA00049255"/>
    </source>
</evidence>
<keyword evidence="5 16" id="KW-0820">tRNA-binding</keyword>
<dbReference type="Gene3D" id="3.50.40.10">
    <property type="entry name" value="Phenylalanyl-trna Synthetase, Chain B, domain 3"/>
    <property type="match status" value="1"/>
</dbReference>
<comment type="similarity">
    <text evidence="2 15">Belongs to the phenylalanyl-tRNA synthetase beta subunit family. Type 1 subfamily.</text>
</comment>
<dbReference type="PROSITE" id="PS51447">
    <property type="entry name" value="FDX_ACB"/>
    <property type="match status" value="1"/>
</dbReference>
<dbReference type="Proteomes" id="UP000281955">
    <property type="component" value="Unassembled WGS sequence"/>
</dbReference>
<dbReference type="FunCoup" id="A0A420XSV8">
    <property type="interactions" value="59"/>
</dbReference>
<dbReference type="SUPFAM" id="SSF55681">
    <property type="entry name" value="Class II aaRS and biotin synthetases"/>
    <property type="match status" value="1"/>
</dbReference>
<dbReference type="SUPFAM" id="SSF56037">
    <property type="entry name" value="PheT/TilS domain"/>
    <property type="match status" value="1"/>
</dbReference>
<dbReference type="PROSITE" id="PS51483">
    <property type="entry name" value="B5"/>
    <property type="match status" value="1"/>
</dbReference>
<dbReference type="GO" id="GO:0006432">
    <property type="term" value="P:phenylalanyl-tRNA aminoacylation"/>
    <property type="evidence" value="ECO:0007669"/>
    <property type="project" value="UniProtKB-UniRule"/>
</dbReference>
<dbReference type="GO" id="GO:0000287">
    <property type="term" value="F:magnesium ion binding"/>
    <property type="evidence" value="ECO:0007669"/>
    <property type="project" value="UniProtKB-UniRule"/>
</dbReference>
<evidence type="ECO:0000256" key="11">
    <source>
        <dbReference type="ARBA" id="ARBA00022884"/>
    </source>
</evidence>
<dbReference type="InterPro" id="IPR005121">
    <property type="entry name" value="Fdx_antiC-bd"/>
</dbReference>
<dbReference type="FunFam" id="3.30.70.380:FF:000001">
    <property type="entry name" value="Phenylalanine--tRNA ligase beta subunit"/>
    <property type="match status" value="1"/>
</dbReference>
<keyword evidence="8 15" id="KW-0547">Nucleotide-binding</keyword>
<dbReference type="GO" id="GO:0005524">
    <property type="term" value="F:ATP binding"/>
    <property type="evidence" value="ECO:0007669"/>
    <property type="project" value="UniProtKB-UniRule"/>
</dbReference>
<evidence type="ECO:0000259" key="17">
    <source>
        <dbReference type="PROSITE" id="PS50886"/>
    </source>
</evidence>
<protein>
    <recommendedName>
        <fullName evidence="15">Phenylalanine--tRNA ligase beta subunit</fullName>
        <ecNumber evidence="15">6.1.1.20</ecNumber>
    </recommendedName>
    <alternativeName>
        <fullName evidence="15">Phenylalanyl-tRNA synthetase beta subunit</fullName>
        <shortName evidence="15">PheRS</shortName>
    </alternativeName>
</protein>
<dbReference type="GO" id="GO:0000049">
    <property type="term" value="F:tRNA binding"/>
    <property type="evidence" value="ECO:0007669"/>
    <property type="project" value="UniProtKB-UniRule"/>
</dbReference>
<dbReference type="SUPFAM" id="SSF54991">
    <property type="entry name" value="Anticodon-binding domain of PheRS"/>
    <property type="match status" value="1"/>
</dbReference>
<proteinExistence type="inferred from homology"/>
<dbReference type="FunFam" id="3.30.930.10:FF:000130">
    <property type="entry name" value="Phenylalanine--tRNA ligase beta subunit"/>
    <property type="match status" value="1"/>
</dbReference>
<dbReference type="Pfam" id="PF03484">
    <property type="entry name" value="B5"/>
    <property type="match status" value="1"/>
</dbReference>
<dbReference type="InterPro" id="IPR033714">
    <property type="entry name" value="tRNA_bind_bactPheRS"/>
</dbReference>
<dbReference type="InParanoid" id="A0A420XSV8"/>
<dbReference type="InterPro" id="IPR036690">
    <property type="entry name" value="Fdx_antiC-bd_sf"/>
</dbReference>
<evidence type="ECO:0000256" key="9">
    <source>
        <dbReference type="ARBA" id="ARBA00022840"/>
    </source>
</evidence>
<evidence type="ECO:0000256" key="5">
    <source>
        <dbReference type="ARBA" id="ARBA00022555"/>
    </source>
</evidence>
<dbReference type="Gene3D" id="3.30.70.380">
    <property type="entry name" value="Ferrodoxin-fold anticodon-binding domain"/>
    <property type="match status" value="1"/>
</dbReference>
<keyword evidence="21" id="KW-1185">Reference proteome</keyword>
<feature type="binding site" evidence="15">
    <location>
        <position position="463"/>
    </location>
    <ligand>
        <name>Mg(2+)</name>
        <dbReference type="ChEBI" id="CHEBI:18420"/>
        <note>shared with alpha subunit</note>
    </ligand>
</feature>
<dbReference type="GO" id="GO:0004826">
    <property type="term" value="F:phenylalanine-tRNA ligase activity"/>
    <property type="evidence" value="ECO:0007669"/>
    <property type="project" value="UniProtKB-UniRule"/>
</dbReference>
<dbReference type="InterPro" id="IPR002547">
    <property type="entry name" value="tRNA-bd_dom"/>
</dbReference>
<keyword evidence="6 15" id="KW-0436">Ligase</keyword>
<keyword evidence="11 16" id="KW-0694">RNA-binding</keyword>
<dbReference type="Gene3D" id="3.30.56.10">
    <property type="match status" value="2"/>
</dbReference>
<evidence type="ECO:0000256" key="6">
    <source>
        <dbReference type="ARBA" id="ARBA00022598"/>
    </source>
</evidence>
<dbReference type="Gene3D" id="3.30.930.10">
    <property type="entry name" value="Bira Bifunctional Protein, Domain 2"/>
    <property type="match status" value="1"/>
</dbReference>
<dbReference type="CDD" id="cd00769">
    <property type="entry name" value="PheRS_beta_core"/>
    <property type="match status" value="1"/>
</dbReference>
<dbReference type="CDD" id="cd02796">
    <property type="entry name" value="tRNA_bind_bactPheRS"/>
    <property type="match status" value="1"/>
</dbReference>
<name>A0A420XSV8_9ACTN</name>
<dbReference type="SMART" id="SM00874">
    <property type="entry name" value="B5"/>
    <property type="match status" value="1"/>
</dbReference>
<keyword evidence="4 15" id="KW-0963">Cytoplasm</keyword>
<dbReference type="PANTHER" id="PTHR10947">
    <property type="entry name" value="PHENYLALANYL-TRNA SYNTHETASE BETA CHAIN AND LEUCINE-RICH REPEAT-CONTAINING PROTEIN 47"/>
    <property type="match status" value="1"/>
</dbReference>
<reference evidence="20 21" key="1">
    <citation type="submission" date="2018-10" db="EMBL/GenBank/DDBJ databases">
        <title>Genomic Encyclopedia of Archaeal and Bacterial Type Strains, Phase II (KMG-II): from individual species to whole genera.</title>
        <authorList>
            <person name="Goeker M."/>
        </authorList>
    </citation>
    <scope>NUCLEOTIDE SEQUENCE [LARGE SCALE GENOMIC DNA]</scope>
    <source>
        <strain evidence="20 21">RP-AC37</strain>
    </source>
</reference>
<evidence type="ECO:0000256" key="8">
    <source>
        <dbReference type="ARBA" id="ARBA00022741"/>
    </source>
</evidence>
<evidence type="ECO:0000256" key="7">
    <source>
        <dbReference type="ARBA" id="ARBA00022723"/>
    </source>
</evidence>
<comment type="subcellular location">
    <subcellularLocation>
        <location evidence="1 15">Cytoplasm</location>
    </subcellularLocation>
</comment>
<sequence length="827" mass="85936">MRVPLSWLREHVDVPADQTGREVAERLVRAGFEVEAVERAGDVTGPVVTGRVVDFAAEPQKNGKTIRWCQVVVAEGAEPRGVVCGASNFAPGDVVVVALPGAVLPGGFAISARKTYGHVSDGMICSTRELGAGDDHDGILVLPPDTPLGVDAVDLLGLRDEVLDVVPTPDRGYALSIRGLARELATAYELEFRDPAEVAVESAAGEAWPVRLDDPAACPRFVARVVTGLDPQAPSPQWLQRRLALSGMRSVSLAVDVTNYVMLELGQPLHAYDRDKLRGPVVVRRAVAGETLETLDGAKRTLDADDLVITDDSGAIGVAGVMGGASTEISGTTTSIVLEAAHFAPAVVSRGARRHALLSEASRRFERGVDPALPPVAAQRAVDLLVSLGGATAGPGGTDVGEAAAPVVLRVAADLPRRIAGVAYTDDEVAGCLQAVGCEVEVDDDTLVVEVPSWRLDLRDPYDLVEEVARLVGYDRIPSVLPVPPAGAGLSDAQRARRRVGSALAAAGAVEAPSYPFVGEAALDALGLPADDERRRALRLANPISDAEPLMRTTLLPGLLSAARRNLGRGRTDVALFEAGLVFLVPEAGLPPAPRLPVDRRPSEDEVAALDAALPAQPRHVAAVLAGALEPAGWWGPARQSSWADAVELARVAARAAGAEPEVSAASRAPWHPGRCAAVSVDGRVVGHAGELDPRVVARLGLPPRTSALELDLDALVAAGTAAGVVVAPRLSGFPVATQDVALVVDEATPAAEVLAALEAGAGPLLERLRLFDTYVGTGVPAGKKSLAFRLWLRASDRTLTSEEASAARDAAVAEAAARTGASLRGA</sequence>
<comment type="catalytic activity">
    <reaction evidence="14 15">
        <text>tRNA(Phe) + L-phenylalanine + ATP = L-phenylalanyl-tRNA(Phe) + AMP + diphosphate + H(+)</text>
        <dbReference type="Rhea" id="RHEA:19413"/>
        <dbReference type="Rhea" id="RHEA-COMP:9668"/>
        <dbReference type="Rhea" id="RHEA-COMP:9699"/>
        <dbReference type="ChEBI" id="CHEBI:15378"/>
        <dbReference type="ChEBI" id="CHEBI:30616"/>
        <dbReference type="ChEBI" id="CHEBI:33019"/>
        <dbReference type="ChEBI" id="CHEBI:58095"/>
        <dbReference type="ChEBI" id="CHEBI:78442"/>
        <dbReference type="ChEBI" id="CHEBI:78531"/>
        <dbReference type="ChEBI" id="CHEBI:456215"/>
        <dbReference type="EC" id="6.1.1.20"/>
    </reaction>
</comment>
<accession>A0A420XSV8</accession>
<dbReference type="InterPro" id="IPR004532">
    <property type="entry name" value="Phe-tRNA-ligase_IIc_bsu_bact"/>
</dbReference>
<evidence type="ECO:0000259" key="18">
    <source>
        <dbReference type="PROSITE" id="PS51447"/>
    </source>
</evidence>
<dbReference type="InterPro" id="IPR005146">
    <property type="entry name" value="B3/B4_tRNA-bd"/>
</dbReference>
<dbReference type="Pfam" id="PF03483">
    <property type="entry name" value="B3_4"/>
    <property type="match status" value="1"/>
</dbReference>
<feature type="binding site" evidence="15">
    <location>
        <position position="467"/>
    </location>
    <ligand>
        <name>Mg(2+)</name>
        <dbReference type="ChEBI" id="CHEBI:18420"/>
        <note>shared with alpha subunit</note>
    </ligand>
</feature>
<evidence type="ECO:0000256" key="13">
    <source>
        <dbReference type="ARBA" id="ARBA00023146"/>
    </source>
</evidence>
<dbReference type="InterPro" id="IPR045864">
    <property type="entry name" value="aa-tRNA-synth_II/BPL/LPL"/>
</dbReference>
<evidence type="ECO:0000256" key="1">
    <source>
        <dbReference type="ARBA" id="ARBA00004496"/>
    </source>
</evidence>
<dbReference type="InterPro" id="IPR020825">
    <property type="entry name" value="Phe-tRNA_synthase-like_B3/B4"/>
</dbReference>
<dbReference type="Pfam" id="PF01588">
    <property type="entry name" value="tRNA_bind"/>
    <property type="match status" value="1"/>
</dbReference>
<dbReference type="SUPFAM" id="SSF50249">
    <property type="entry name" value="Nucleic acid-binding proteins"/>
    <property type="match status" value="1"/>
</dbReference>
<dbReference type="RefSeq" id="WP_121192820.1">
    <property type="nucleotide sequence ID" value="NZ_RBWV01000010.1"/>
</dbReference>